<dbReference type="InParanoid" id="I1CBN4"/>
<gene>
    <name evidence="1" type="ORF">RO3G_10574</name>
</gene>
<dbReference type="RefSeq" id="XP_067521260.1">
    <property type="nucleotide sequence ID" value="XM_067665159.1"/>
</dbReference>
<dbReference type="EMBL" id="CH476739">
    <property type="protein sequence ID" value="EIE85864.1"/>
    <property type="molecule type" value="Genomic_DNA"/>
</dbReference>
<reference evidence="1 2" key="1">
    <citation type="journal article" date="2009" name="PLoS Genet.">
        <title>Genomic analysis of the basal lineage fungus Rhizopus oryzae reveals a whole-genome duplication.</title>
        <authorList>
            <person name="Ma L.-J."/>
            <person name="Ibrahim A.S."/>
            <person name="Skory C."/>
            <person name="Grabherr M.G."/>
            <person name="Burger G."/>
            <person name="Butler M."/>
            <person name="Elias M."/>
            <person name="Idnurm A."/>
            <person name="Lang B.F."/>
            <person name="Sone T."/>
            <person name="Abe A."/>
            <person name="Calvo S.E."/>
            <person name="Corrochano L.M."/>
            <person name="Engels R."/>
            <person name="Fu J."/>
            <person name="Hansberg W."/>
            <person name="Kim J.-M."/>
            <person name="Kodira C.D."/>
            <person name="Koehrsen M.J."/>
            <person name="Liu B."/>
            <person name="Miranda-Saavedra D."/>
            <person name="O'Leary S."/>
            <person name="Ortiz-Castellanos L."/>
            <person name="Poulter R."/>
            <person name="Rodriguez-Romero J."/>
            <person name="Ruiz-Herrera J."/>
            <person name="Shen Y.-Q."/>
            <person name="Zeng Q."/>
            <person name="Galagan J."/>
            <person name="Birren B.W."/>
            <person name="Cuomo C.A."/>
            <person name="Wickes B.L."/>
        </authorList>
    </citation>
    <scope>NUCLEOTIDE SEQUENCE [LARGE SCALE GENOMIC DNA]</scope>
    <source>
        <strain evidence="2">RA 99-880 / ATCC MYA-4621 / FGSC 9543 / NRRL 43880</strain>
    </source>
</reference>
<organism evidence="1 2">
    <name type="scientific">Rhizopus delemar (strain RA 99-880 / ATCC MYA-4621 / FGSC 9543 / NRRL 43880)</name>
    <name type="common">Mucormycosis agent</name>
    <name type="synonym">Rhizopus arrhizus var. delemar</name>
    <dbReference type="NCBI Taxonomy" id="246409"/>
    <lineage>
        <taxon>Eukaryota</taxon>
        <taxon>Fungi</taxon>
        <taxon>Fungi incertae sedis</taxon>
        <taxon>Mucoromycota</taxon>
        <taxon>Mucoromycotina</taxon>
        <taxon>Mucoromycetes</taxon>
        <taxon>Mucorales</taxon>
        <taxon>Mucorineae</taxon>
        <taxon>Rhizopodaceae</taxon>
        <taxon>Rhizopus</taxon>
    </lineage>
</organism>
<dbReference type="Proteomes" id="UP000009138">
    <property type="component" value="Unassembled WGS sequence"/>
</dbReference>
<accession>I1CBN4</accession>
<name>I1CBN4_RHIO9</name>
<dbReference type="VEuPathDB" id="FungiDB:RO3G_10574"/>
<evidence type="ECO:0000313" key="2">
    <source>
        <dbReference type="Proteomes" id="UP000009138"/>
    </source>
</evidence>
<protein>
    <submittedName>
        <fullName evidence="1">Uncharacterized protein</fullName>
    </submittedName>
</protein>
<evidence type="ECO:0000313" key="1">
    <source>
        <dbReference type="EMBL" id="EIE85864.1"/>
    </source>
</evidence>
<sequence>MTSTILLGISWLKNNISKTVYSHAVSDDGYKDKKQLLDFYNRLPLTKTSITSIFQLKSEFC</sequence>
<dbReference type="AlphaFoldDB" id="I1CBN4"/>
<keyword evidence="2" id="KW-1185">Reference proteome</keyword>
<proteinExistence type="predicted"/>
<dbReference type="GeneID" id="93617540"/>